<reference evidence="1 2" key="1">
    <citation type="submission" date="2023-08" db="EMBL/GenBank/DDBJ databases">
        <title>Genome sequencing of plant associated microbes to promote plant fitness in Sorghum bicolor and Oryza sativa.</title>
        <authorList>
            <person name="Coleman-Derr D."/>
        </authorList>
    </citation>
    <scope>NUCLEOTIDE SEQUENCE [LARGE SCALE GENOMIC DNA]</scope>
    <source>
        <strain evidence="1 2">SLBN-33</strain>
    </source>
</reference>
<dbReference type="EMBL" id="JAVIZN010000001">
    <property type="protein sequence ID" value="MDR6201312.1"/>
    <property type="molecule type" value="Genomic_DNA"/>
</dbReference>
<accession>A0ABD5C7Q9</accession>
<protein>
    <recommendedName>
        <fullName evidence="3">Type III secretion system subunit</fullName>
    </recommendedName>
</protein>
<evidence type="ECO:0008006" key="3">
    <source>
        <dbReference type="Google" id="ProtNLM"/>
    </source>
</evidence>
<dbReference type="RefSeq" id="WP_310029451.1">
    <property type="nucleotide sequence ID" value="NZ_JAVIZN010000001.1"/>
</dbReference>
<evidence type="ECO:0000313" key="1">
    <source>
        <dbReference type="EMBL" id="MDR6201312.1"/>
    </source>
</evidence>
<organism evidence="1 2">
    <name type="scientific">Paraburkholderia graminis</name>
    <dbReference type="NCBI Taxonomy" id="60548"/>
    <lineage>
        <taxon>Bacteria</taxon>
        <taxon>Pseudomonadati</taxon>
        <taxon>Pseudomonadota</taxon>
        <taxon>Betaproteobacteria</taxon>
        <taxon>Burkholderiales</taxon>
        <taxon>Burkholderiaceae</taxon>
        <taxon>Paraburkholderia</taxon>
    </lineage>
</organism>
<comment type="caution">
    <text evidence="1">The sequence shown here is derived from an EMBL/GenBank/DDBJ whole genome shotgun (WGS) entry which is preliminary data.</text>
</comment>
<name>A0ABD5C7Q9_9BURK</name>
<proteinExistence type="predicted"/>
<gene>
    <name evidence="1" type="ORF">QF025_000032</name>
</gene>
<dbReference type="AlphaFoldDB" id="A0ABD5C7Q9"/>
<dbReference type="Pfam" id="PF13327">
    <property type="entry name" value="T3SS_LEE_assoc"/>
    <property type="match status" value="1"/>
</dbReference>
<sequence length="208" mass="22881">MNARIELPAIDMHTPVDPWLARLYQLAWKPGEWMDAQWWSTLGLSAWQGIYATRASCRPAVDAAIVKRRGFPDAVLPASLTPSQKQLIELEPDLQMRVTALGLSALNCQAYLLLGEYRRVLAPVLGATACDQLMALPAPRGARPIEGIEPGHLVRRAAAFGQAWLGKQLEGCPVWRALEIRLPPAAPLACDVPSDPAMSTLNRLERFL</sequence>
<evidence type="ECO:0000313" key="2">
    <source>
        <dbReference type="Proteomes" id="UP001245184"/>
    </source>
</evidence>
<dbReference type="Proteomes" id="UP001245184">
    <property type="component" value="Unassembled WGS sequence"/>
</dbReference>
<dbReference type="InterPro" id="IPR025292">
    <property type="entry name" value="T3SS_LEE_assoc"/>
</dbReference>